<evidence type="ECO:0000256" key="6">
    <source>
        <dbReference type="RuleBase" id="RU000384"/>
    </source>
</evidence>
<dbReference type="SUPFAM" id="SSF54368">
    <property type="entry name" value="Glutamine synthetase, N-terminal domain"/>
    <property type="match status" value="1"/>
</dbReference>
<dbReference type="SUPFAM" id="SSF55931">
    <property type="entry name" value="Glutamine synthetase/guanido kinase"/>
    <property type="match status" value="1"/>
</dbReference>
<dbReference type="GO" id="GO:0042402">
    <property type="term" value="P:biogenic amine catabolic process"/>
    <property type="evidence" value="ECO:0007669"/>
    <property type="project" value="UniProtKB-ARBA"/>
</dbReference>
<dbReference type="Gene3D" id="3.30.590.10">
    <property type="entry name" value="Glutamine synthetase/guanido kinase, catalytic domain"/>
    <property type="match status" value="1"/>
</dbReference>
<name>A0A0H3A1J2_MYCA1</name>
<evidence type="ECO:0000259" key="7">
    <source>
        <dbReference type="PROSITE" id="PS51986"/>
    </source>
</evidence>
<dbReference type="InterPro" id="IPR014746">
    <property type="entry name" value="Gln_synth/guanido_kin_cat_dom"/>
</dbReference>
<dbReference type="PROSITE" id="PS51987">
    <property type="entry name" value="GS_CATALYTIC"/>
    <property type="match status" value="1"/>
</dbReference>
<dbReference type="GO" id="GO:0004356">
    <property type="term" value="F:glutamine synthetase activity"/>
    <property type="evidence" value="ECO:0007669"/>
    <property type="project" value="UniProtKB-EC"/>
</dbReference>
<gene>
    <name evidence="9" type="primary">glnA</name>
    <name evidence="9" type="ordered locus">MAV_3718</name>
</gene>
<dbReference type="FunFam" id="3.30.590.10:FF:000005">
    <property type="entry name" value="Probable glutamine synthetase"/>
    <property type="match status" value="1"/>
</dbReference>
<dbReference type="PANTHER" id="PTHR43785">
    <property type="entry name" value="GAMMA-GLUTAMYLPUTRESCINE SYNTHETASE"/>
    <property type="match status" value="1"/>
</dbReference>
<dbReference type="PANTHER" id="PTHR43785:SF12">
    <property type="entry name" value="TYPE-1 GLUTAMINE SYNTHETASE 2"/>
    <property type="match status" value="1"/>
</dbReference>
<dbReference type="InterPro" id="IPR036651">
    <property type="entry name" value="Gln_synt_N_sf"/>
</dbReference>
<evidence type="ECO:0000256" key="3">
    <source>
        <dbReference type="ARBA" id="ARBA00022741"/>
    </source>
</evidence>
<dbReference type="EC" id="6.3.1.2" evidence="9"/>
<evidence type="ECO:0000256" key="5">
    <source>
        <dbReference type="PROSITE-ProRule" id="PRU01330"/>
    </source>
</evidence>
<evidence type="ECO:0000313" key="10">
    <source>
        <dbReference type="Proteomes" id="UP000001574"/>
    </source>
</evidence>
<dbReference type="RefSeq" id="WP_011725640.1">
    <property type="nucleotide sequence ID" value="NC_008595.1"/>
</dbReference>
<keyword evidence="2 9" id="KW-0436">Ligase</keyword>
<protein>
    <submittedName>
        <fullName evidence="9">Glutamine synthetase, catalytic domain</fullName>
        <ecNumber evidence="9">6.3.1.2</ecNumber>
    </submittedName>
</protein>
<dbReference type="AlphaFoldDB" id="A0A0H3A1J2"/>
<evidence type="ECO:0000256" key="2">
    <source>
        <dbReference type="ARBA" id="ARBA00022598"/>
    </source>
</evidence>
<dbReference type="GO" id="GO:0005524">
    <property type="term" value="F:ATP binding"/>
    <property type="evidence" value="ECO:0007669"/>
    <property type="project" value="UniProtKB-KW"/>
</dbReference>
<dbReference type="PROSITE" id="PS51986">
    <property type="entry name" value="GS_BETA_GRASP"/>
    <property type="match status" value="1"/>
</dbReference>
<keyword evidence="3" id="KW-0547">Nucleotide-binding</keyword>
<dbReference type="KEGG" id="mav:MAV_3718"/>
<evidence type="ECO:0000259" key="8">
    <source>
        <dbReference type="PROSITE" id="PS51987"/>
    </source>
</evidence>
<keyword evidence="4" id="KW-0067">ATP-binding</keyword>
<reference evidence="9 10" key="1">
    <citation type="submission" date="2006-10" db="EMBL/GenBank/DDBJ databases">
        <authorList>
            <person name="Fleischmann R.D."/>
            <person name="Dodson R.J."/>
            <person name="Haft D.H."/>
            <person name="Merkel J.S."/>
            <person name="Nelson W.C."/>
            <person name="Fraser C.M."/>
        </authorList>
    </citation>
    <scope>NUCLEOTIDE SEQUENCE [LARGE SCALE GENOMIC DNA]</scope>
    <source>
        <strain evidence="9 10">104</strain>
    </source>
</reference>
<proteinExistence type="inferred from homology"/>
<dbReference type="HOGENOM" id="CLU_017290_0_3_11"/>
<dbReference type="GO" id="GO:0006576">
    <property type="term" value="P:biogenic amine metabolic process"/>
    <property type="evidence" value="ECO:0007669"/>
    <property type="project" value="UniProtKB-ARBA"/>
</dbReference>
<dbReference type="EMBL" id="CP000479">
    <property type="protein sequence ID" value="ABK68475.1"/>
    <property type="molecule type" value="Genomic_DNA"/>
</dbReference>
<dbReference type="Gene3D" id="3.10.20.70">
    <property type="entry name" value="Glutamine synthetase, N-terminal domain"/>
    <property type="match status" value="1"/>
</dbReference>
<dbReference type="GO" id="GO:0006542">
    <property type="term" value="P:glutamine biosynthetic process"/>
    <property type="evidence" value="ECO:0007669"/>
    <property type="project" value="InterPro"/>
</dbReference>
<evidence type="ECO:0000256" key="4">
    <source>
        <dbReference type="ARBA" id="ARBA00022840"/>
    </source>
</evidence>
<dbReference type="FunFam" id="3.10.20.70:FF:000015">
    <property type="entry name" value="Putative glutamine synthetase"/>
    <property type="match status" value="1"/>
</dbReference>
<dbReference type="InterPro" id="IPR008147">
    <property type="entry name" value="Gln_synt_N"/>
</dbReference>
<dbReference type="Proteomes" id="UP000001574">
    <property type="component" value="Chromosome"/>
</dbReference>
<dbReference type="InterPro" id="IPR008146">
    <property type="entry name" value="Gln_synth_cat_dom"/>
</dbReference>
<feature type="domain" description="GS catalytic" evidence="8">
    <location>
        <begin position="135"/>
        <end position="468"/>
    </location>
</feature>
<sequence length="468" mass="50446">MASEDSALTGSDTAMLSLAALDRLVAAGAPETRVDTVIVAFPDMQGRLVGKRMDARLFVDEAAATGVECCGYLLAVDVDMNTVGGYAISGWDTGFGDLVMRPDLSTLRRIPWLPGTALVIADVVGADGSPVAVSPRAVLRRQLDRLAGRGLFADAATELEFMVFDEPYRQAWASGYRGLTPASDYNIDYAISASSRMEPLLRDIRRGMAGAGLRFESVKGECNRGQQEIGFRYDEALRTCDNHVIYKNGAKEIADQHGKSLTFMAKYDEREGNSCHVHLSLRDAQGGAAFADPSRPHGMSTMFCSFLAGLLATMADFTLFYAPNINSYKRFADESFAPTALAWGLDNRTCALRVVGHGAHTRVECRVPGGDVNPYLAVAAIVAGGLYGIEQGLALPEPCAGNAYRARGVGRLPATLAEAAALFEHSALARQVFGDDVVAHYLNNARVELAAFHAAVTDWERMRGFERL</sequence>
<organism evidence="9 10">
    <name type="scientific">Mycobacterium avium (strain 104)</name>
    <dbReference type="NCBI Taxonomy" id="243243"/>
    <lineage>
        <taxon>Bacteria</taxon>
        <taxon>Bacillati</taxon>
        <taxon>Actinomycetota</taxon>
        <taxon>Actinomycetes</taxon>
        <taxon>Mycobacteriales</taxon>
        <taxon>Mycobacteriaceae</taxon>
        <taxon>Mycobacterium</taxon>
        <taxon>Mycobacterium avium complex (MAC)</taxon>
    </lineage>
</organism>
<dbReference type="SMART" id="SM01230">
    <property type="entry name" value="Gln-synt_C"/>
    <property type="match status" value="1"/>
</dbReference>
<feature type="domain" description="GS beta-grasp" evidence="7">
    <location>
        <begin position="32"/>
        <end position="128"/>
    </location>
</feature>
<accession>A0A0H3A1J2</accession>
<evidence type="ECO:0000256" key="1">
    <source>
        <dbReference type="ARBA" id="ARBA00009897"/>
    </source>
</evidence>
<comment type="similarity">
    <text evidence="1 5 6">Belongs to the glutamine synthetase family.</text>
</comment>
<dbReference type="Pfam" id="PF00120">
    <property type="entry name" value="Gln-synt_C"/>
    <property type="match status" value="1"/>
</dbReference>
<evidence type="ECO:0000313" key="9">
    <source>
        <dbReference type="EMBL" id="ABK68475.1"/>
    </source>
</evidence>